<dbReference type="Proteomes" id="UP000321555">
    <property type="component" value="Chromosome"/>
</dbReference>
<name>A0A5B8Z1U8_CYTDA</name>
<dbReference type="KEGG" id="bda:FSZ17_06885"/>
<dbReference type="RefSeq" id="WP_057776675.1">
    <property type="nucleotide sequence ID" value="NZ_CP042593.1"/>
</dbReference>
<evidence type="ECO:0008006" key="3">
    <source>
        <dbReference type="Google" id="ProtNLM"/>
    </source>
</evidence>
<evidence type="ECO:0000313" key="1">
    <source>
        <dbReference type="EMBL" id="QED46994.1"/>
    </source>
</evidence>
<sequence>MIKKLFLPLLFIVLVGCSEESSNKENNENSLSINTQQNGSSEHQNLMKLGDFREVNVLPLEDENGYEFKDLKLDNAQAIIFQPIHLKEGEKVTLTLQLQSNDSFNNVNIGIIKDYSFDSTANYEIESIYSKTTDKELTVTYIAQEDSTYALCILGTMADTVGLTGKIVK</sequence>
<accession>A0A5B8Z1U8</accession>
<gene>
    <name evidence="1" type="ORF">FSZ17_06885</name>
</gene>
<protein>
    <recommendedName>
        <fullName evidence="3">Lipoprotein</fullName>
    </recommendedName>
</protein>
<reference evidence="2" key="1">
    <citation type="submission" date="2019-08" db="EMBL/GenBank/DDBJ databases">
        <authorList>
            <person name="Zheng X."/>
        </authorList>
    </citation>
    <scope>NUCLEOTIDE SEQUENCE [LARGE SCALE GENOMIC DNA]</scope>
    <source>
        <strain evidence="2">FJAT-25496</strain>
    </source>
</reference>
<organism evidence="1 2">
    <name type="scientific">Cytobacillus dafuensis</name>
    <name type="common">Bacillus dafuensis</name>
    <dbReference type="NCBI Taxonomy" id="1742359"/>
    <lineage>
        <taxon>Bacteria</taxon>
        <taxon>Bacillati</taxon>
        <taxon>Bacillota</taxon>
        <taxon>Bacilli</taxon>
        <taxon>Bacillales</taxon>
        <taxon>Bacillaceae</taxon>
        <taxon>Cytobacillus</taxon>
    </lineage>
</organism>
<proteinExistence type="predicted"/>
<keyword evidence="2" id="KW-1185">Reference proteome</keyword>
<dbReference type="PROSITE" id="PS51257">
    <property type="entry name" value="PROKAR_LIPOPROTEIN"/>
    <property type="match status" value="1"/>
</dbReference>
<dbReference type="AlphaFoldDB" id="A0A5B8Z1U8"/>
<dbReference type="OrthoDB" id="9989052at2"/>
<evidence type="ECO:0000313" key="2">
    <source>
        <dbReference type="Proteomes" id="UP000321555"/>
    </source>
</evidence>
<dbReference type="EMBL" id="CP042593">
    <property type="protein sequence ID" value="QED46994.1"/>
    <property type="molecule type" value="Genomic_DNA"/>
</dbReference>